<evidence type="ECO:0000313" key="1">
    <source>
        <dbReference type="EMBL" id="GAA5162280.1"/>
    </source>
</evidence>
<accession>A0ABP9QI46</accession>
<protein>
    <recommendedName>
        <fullName evidence="3">Immunity protein Imm1</fullName>
    </recommendedName>
</protein>
<reference evidence="2" key="1">
    <citation type="journal article" date="2019" name="Int. J. Syst. Evol. Microbiol.">
        <title>The Global Catalogue of Microorganisms (GCM) 10K type strain sequencing project: providing services to taxonomists for standard genome sequencing and annotation.</title>
        <authorList>
            <consortium name="The Broad Institute Genomics Platform"/>
            <consortium name="The Broad Institute Genome Sequencing Center for Infectious Disease"/>
            <person name="Wu L."/>
            <person name="Ma J."/>
        </authorList>
    </citation>
    <scope>NUCLEOTIDE SEQUENCE [LARGE SCALE GENOMIC DNA]</scope>
    <source>
        <strain evidence="2">JCM 18054</strain>
    </source>
</reference>
<name>A0ABP9QI46_9PSEU</name>
<sequence length="129" mass="14233">MQLSVDTWDGVHVSFVEIEEPTLEQVLEAVDQLDSKIHTEVSVRRDEPFEYLTIAGGPEYFLVSGEGRDGSFPQLTTPDAGEGKVTLVVGGQSSEFNLTDVVRRDRIPGAVQQLFDGLTEDLPTPWVVE</sequence>
<evidence type="ECO:0000313" key="2">
    <source>
        <dbReference type="Proteomes" id="UP001500192"/>
    </source>
</evidence>
<dbReference type="RefSeq" id="WP_346053937.1">
    <property type="nucleotide sequence ID" value="NZ_BAABIB010000062.1"/>
</dbReference>
<keyword evidence="2" id="KW-1185">Reference proteome</keyword>
<dbReference type="EMBL" id="BAABIB010000062">
    <property type="protein sequence ID" value="GAA5162280.1"/>
    <property type="molecule type" value="Genomic_DNA"/>
</dbReference>
<organism evidence="1 2">
    <name type="scientific">Amycolatopsis dongchuanensis</name>
    <dbReference type="NCBI Taxonomy" id="1070866"/>
    <lineage>
        <taxon>Bacteria</taxon>
        <taxon>Bacillati</taxon>
        <taxon>Actinomycetota</taxon>
        <taxon>Actinomycetes</taxon>
        <taxon>Pseudonocardiales</taxon>
        <taxon>Pseudonocardiaceae</taxon>
        <taxon>Amycolatopsis</taxon>
    </lineage>
</organism>
<proteinExistence type="predicted"/>
<comment type="caution">
    <text evidence="1">The sequence shown here is derived from an EMBL/GenBank/DDBJ whole genome shotgun (WGS) entry which is preliminary data.</text>
</comment>
<evidence type="ECO:0008006" key="3">
    <source>
        <dbReference type="Google" id="ProtNLM"/>
    </source>
</evidence>
<dbReference type="Proteomes" id="UP001500192">
    <property type="component" value="Unassembled WGS sequence"/>
</dbReference>
<gene>
    <name evidence="1" type="ORF">GCM10023214_28710</name>
</gene>